<keyword evidence="1" id="KW-0472">Membrane</keyword>
<gene>
    <name evidence="3" type="ORF">C8P67_10929</name>
</gene>
<dbReference type="RefSeq" id="WP_115814098.1">
    <property type="nucleotide sequence ID" value="NZ_QUNI01000009.1"/>
</dbReference>
<comment type="caution">
    <text evidence="3">The sequence shown here is derived from an EMBL/GenBank/DDBJ whole genome shotgun (WGS) entry which is preliminary data.</text>
</comment>
<proteinExistence type="predicted"/>
<feature type="transmembrane region" description="Helical" evidence="1">
    <location>
        <begin position="6"/>
        <end position="28"/>
    </location>
</feature>
<feature type="domain" description="SHOCT" evidence="2">
    <location>
        <begin position="95"/>
        <end position="120"/>
    </location>
</feature>
<dbReference type="AlphaFoldDB" id="A0A3E0EH81"/>
<keyword evidence="4" id="KW-1185">Reference proteome</keyword>
<sequence>MGRIGTLELLLLIIPLLAIYFLPSIIALRRNKMNRNAIVLLNFFLGWTLIGWVVSFVWACASNNETQNVNSSNYSKEENLSPAANNDFDNKLDNLQKLKGLLDSGILSPEEFEQQKSKVLAS</sequence>
<evidence type="ECO:0000313" key="4">
    <source>
        <dbReference type="Proteomes" id="UP000257136"/>
    </source>
</evidence>
<protein>
    <submittedName>
        <fullName evidence="3">Putative oligomerization/nucleic acid binding protein</fullName>
    </submittedName>
</protein>
<accession>A0A3E0EH81</accession>
<keyword evidence="1" id="KW-1133">Transmembrane helix</keyword>
<dbReference type="InterPro" id="IPR016410">
    <property type="entry name" value="Phage_imm"/>
</dbReference>
<evidence type="ECO:0000259" key="2">
    <source>
        <dbReference type="Pfam" id="PF09851"/>
    </source>
</evidence>
<organism evidence="3 4">
    <name type="scientific">Flavobacterium aquicola</name>
    <dbReference type="NCBI Taxonomy" id="1682742"/>
    <lineage>
        <taxon>Bacteria</taxon>
        <taxon>Pseudomonadati</taxon>
        <taxon>Bacteroidota</taxon>
        <taxon>Flavobacteriia</taxon>
        <taxon>Flavobacteriales</taxon>
        <taxon>Flavobacteriaceae</taxon>
        <taxon>Flavobacterium</taxon>
    </lineage>
</organism>
<feature type="transmembrane region" description="Helical" evidence="1">
    <location>
        <begin position="40"/>
        <end position="59"/>
    </location>
</feature>
<dbReference type="EMBL" id="QUNI01000009">
    <property type="protein sequence ID" value="REG96386.1"/>
    <property type="molecule type" value="Genomic_DNA"/>
</dbReference>
<dbReference type="OrthoDB" id="9814116at2"/>
<dbReference type="Pfam" id="PF14373">
    <property type="entry name" value="Imm_superinfect"/>
    <property type="match status" value="1"/>
</dbReference>
<evidence type="ECO:0000313" key="3">
    <source>
        <dbReference type="EMBL" id="REG96386.1"/>
    </source>
</evidence>
<keyword evidence="1" id="KW-0812">Transmembrane</keyword>
<dbReference type="InterPro" id="IPR018649">
    <property type="entry name" value="SHOCT"/>
</dbReference>
<dbReference type="Proteomes" id="UP000257136">
    <property type="component" value="Unassembled WGS sequence"/>
</dbReference>
<dbReference type="Pfam" id="PF09851">
    <property type="entry name" value="SHOCT"/>
    <property type="match status" value="1"/>
</dbReference>
<name>A0A3E0EH81_9FLAO</name>
<evidence type="ECO:0000256" key="1">
    <source>
        <dbReference type="SAM" id="Phobius"/>
    </source>
</evidence>
<reference evidence="3 4" key="1">
    <citation type="submission" date="2018-08" db="EMBL/GenBank/DDBJ databases">
        <title>Genomic Encyclopedia of Archaeal and Bacterial Type Strains, Phase II (KMG-II): from individual species to whole genera.</title>
        <authorList>
            <person name="Goeker M."/>
        </authorList>
    </citation>
    <scope>NUCLEOTIDE SEQUENCE [LARGE SCALE GENOMIC DNA]</scope>
    <source>
        <strain evidence="3 4">DSM 100880</strain>
    </source>
</reference>